<dbReference type="EMBL" id="JAYWIO010000002">
    <property type="protein sequence ID" value="KAK7281476.1"/>
    <property type="molecule type" value="Genomic_DNA"/>
</dbReference>
<evidence type="ECO:0000313" key="2">
    <source>
        <dbReference type="Proteomes" id="UP001372338"/>
    </source>
</evidence>
<dbReference type="PANTHER" id="PTHR45950">
    <property type="entry name" value="HOMEOBOX-LEUCINE ZIPPER PROTEIN ATHB-14"/>
    <property type="match status" value="1"/>
</dbReference>
<dbReference type="AlphaFoldDB" id="A0AAN9FUI2"/>
<protein>
    <submittedName>
        <fullName evidence="1">Uncharacterized protein</fullName>
    </submittedName>
</protein>
<sequence>MSHVLPPSRVSVTRYSSMKMKGGGVAEILKDRLSWFRDCPTVDVLNMMSTANGGTIELLYMQNVPPTILLRFLQEHRSEWADSSIDAYSSAAIRFFGVDEHAVGTSAELIFAPIDASFSDDAPILPSDFHIIPLEAQTLARWICNSYRYVENTLEKIFDDNGKKTLCSEFPQIMQQV</sequence>
<dbReference type="Proteomes" id="UP001372338">
    <property type="component" value="Unassembled WGS sequence"/>
</dbReference>
<keyword evidence="2" id="KW-1185">Reference proteome</keyword>
<dbReference type="PANTHER" id="PTHR45950:SF6">
    <property type="entry name" value="HOMEOBOX-LEUCINE ZIPPER PROTEIN ATHB-8"/>
    <property type="match status" value="1"/>
</dbReference>
<gene>
    <name evidence="1" type="ORF">RIF29_09514</name>
</gene>
<dbReference type="GO" id="GO:0003700">
    <property type="term" value="F:DNA-binding transcription factor activity"/>
    <property type="evidence" value="ECO:0007669"/>
    <property type="project" value="InterPro"/>
</dbReference>
<comment type="caution">
    <text evidence="1">The sequence shown here is derived from an EMBL/GenBank/DDBJ whole genome shotgun (WGS) entry which is preliminary data.</text>
</comment>
<accession>A0AAN9FUI2</accession>
<name>A0AAN9FUI2_CROPI</name>
<evidence type="ECO:0000313" key="1">
    <source>
        <dbReference type="EMBL" id="KAK7281476.1"/>
    </source>
</evidence>
<dbReference type="InterPro" id="IPR044830">
    <property type="entry name" value="HD-Zip_III"/>
</dbReference>
<organism evidence="1 2">
    <name type="scientific">Crotalaria pallida</name>
    <name type="common">Smooth rattlebox</name>
    <name type="synonym">Crotalaria striata</name>
    <dbReference type="NCBI Taxonomy" id="3830"/>
    <lineage>
        <taxon>Eukaryota</taxon>
        <taxon>Viridiplantae</taxon>
        <taxon>Streptophyta</taxon>
        <taxon>Embryophyta</taxon>
        <taxon>Tracheophyta</taxon>
        <taxon>Spermatophyta</taxon>
        <taxon>Magnoliopsida</taxon>
        <taxon>eudicotyledons</taxon>
        <taxon>Gunneridae</taxon>
        <taxon>Pentapetalae</taxon>
        <taxon>rosids</taxon>
        <taxon>fabids</taxon>
        <taxon>Fabales</taxon>
        <taxon>Fabaceae</taxon>
        <taxon>Papilionoideae</taxon>
        <taxon>50 kb inversion clade</taxon>
        <taxon>genistoids sensu lato</taxon>
        <taxon>core genistoids</taxon>
        <taxon>Crotalarieae</taxon>
        <taxon>Crotalaria</taxon>
    </lineage>
</organism>
<reference evidence="1 2" key="1">
    <citation type="submission" date="2024-01" db="EMBL/GenBank/DDBJ databases">
        <title>The genomes of 5 underutilized Papilionoideae crops provide insights into root nodulation and disease resistanc.</title>
        <authorList>
            <person name="Yuan L."/>
        </authorList>
    </citation>
    <scope>NUCLEOTIDE SEQUENCE [LARGE SCALE GENOMIC DNA]</scope>
    <source>
        <strain evidence="1">ZHUSHIDOU_FW_LH</strain>
        <tissue evidence="1">Leaf</tissue>
    </source>
</reference>
<proteinExistence type="predicted"/>